<name>A0ABD2L052_9BILA</name>
<gene>
    <name evidence="3" type="ORF">niasHT_015376</name>
</gene>
<evidence type="ECO:0000313" key="4">
    <source>
        <dbReference type="Proteomes" id="UP001620626"/>
    </source>
</evidence>
<feature type="compositionally biased region" description="Basic and acidic residues" evidence="1">
    <location>
        <begin position="36"/>
        <end position="67"/>
    </location>
</feature>
<keyword evidence="2" id="KW-1133">Transmembrane helix</keyword>
<evidence type="ECO:0000313" key="3">
    <source>
        <dbReference type="EMBL" id="KAL3108454.1"/>
    </source>
</evidence>
<sequence length="294" mass="33802">MNDLAKIYGQTTQCDRSRAKGNEVTFAGGKSIKRDRHAEEEKGEEENCRKGKGRQTDDDKGKGRTTRDGTQTLPDPQQELKSLFLMAFCFCCCPVFRCVLWFCAFEALLSLFWWYSLLSDILRTFGNNSTQLRDVLLLLLLTGWLVTLGVSTVSLFIARHKRDYQYVWPRLVQLSGLLLLGFLFALLLVIYFAGAAHRINSWLISFHEFAFSDPLDREGRQDAHELLRLYFVVLILLDFLFICYMALALCATKKYYKELRMEQTRGVFQRIGQNDPTAPSFQPPTNPNYKASIS</sequence>
<comment type="caution">
    <text evidence="3">The sequence shown here is derived from an EMBL/GenBank/DDBJ whole genome shotgun (WGS) entry which is preliminary data.</text>
</comment>
<evidence type="ECO:0000256" key="2">
    <source>
        <dbReference type="SAM" id="Phobius"/>
    </source>
</evidence>
<keyword evidence="2" id="KW-0472">Membrane</keyword>
<dbReference type="EMBL" id="JBICBT010000590">
    <property type="protein sequence ID" value="KAL3108454.1"/>
    <property type="molecule type" value="Genomic_DNA"/>
</dbReference>
<feature type="transmembrane region" description="Helical" evidence="2">
    <location>
        <begin position="170"/>
        <end position="193"/>
    </location>
</feature>
<protein>
    <submittedName>
        <fullName evidence="3">Uncharacterized protein</fullName>
    </submittedName>
</protein>
<organism evidence="3 4">
    <name type="scientific">Heterodera trifolii</name>
    <dbReference type="NCBI Taxonomy" id="157864"/>
    <lineage>
        <taxon>Eukaryota</taxon>
        <taxon>Metazoa</taxon>
        <taxon>Ecdysozoa</taxon>
        <taxon>Nematoda</taxon>
        <taxon>Chromadorea</taxon>
        <taxon>Rhabditida</taxon>
        <taxon>Tylenchina</taxon>
        <taxon>Tylenchomorpha</taxon>
        <taxon>Tylenchoidea</taxon>
        <taxon>Heteroderidae</taxon>
        <taxon>Heteroderinae</taxon>
        <taxon>Heterodera</taxon>
    </lineage>
</organism>
<feature type="transmembrane region" description="Helical" evidence="2">
    <location>
        <begin position="229"/>
        <end position="251"/>
    </location>
</feature>
<dbReference type="Proteomes" id="UP001620626">
    <property type="component" value="Unassembled WGS sequence"/>
</dbReference>
<feature type="transmembrane region" description="Helical" evidence="2">
    <location>
        <begin position="135"/>
        <end position="158"/>
    </location>
</feature>
<dbReference type="AlphaFoldDB" id="A0ABD2L052"/>
<feature type="region of interest" description="Disordered" evidence="1">
    <location>
        <begin position="17"/>
        <end position="74"/>
    </location>
</feature>
<feature type="region of interest" description="Disordered" evidence="1">
    <location>
        <begin position="274"/>
        <end position="294"/>
    </location>
</feature>
<evidence type="ECO:0000256" key="1">
    <source>
        <dbReference type="SAM" id="MobiDB-lite"/>
    </source>
</evidence>
<feature type="transmembrane region" description="Helical" evidence="2">
    <location>
        <begin position="83"/>
        <end position="115"/>
    </location>
</feature>
<keyword evidence="2" id="KW-0812">Transmembrane</keyword>
<keyword evidence="4" id="KW-1185">Reference proteome</keyword>
<reference evidence="3 4" key="1">
    <citation type="submission" date="2024-10" db="EMBL/GenBank/DDBJ databases">
        <authorList>
            <person name="Kim D."/>
        </authorList>
    </citation>
    <scope>NUCLEOTIDE SEQUENCE [LARGE SCALE GENOMIC DNA]</scope>
    <source>
        <strain evidence="3">BH-2024</strain>
    </source>
</reference>
<proteinExistence type="predicted"/>
<accession>A0ABD2L052</accession>